<dbReference type="Pfam" id="PF00004">
    <property type="entry name" value="AAA"/>
    <property type="match status" value="1"/>
</dbReference>
<comment type="similarity">
    <text evidence="3">Belongs to the activator 1 small subunits family. CTF18 subfamily.</text>
</comment>
<evidence type="ECO:0000256" key="1">
    <source>
        <dbReference type="ARBA" id="ARBA00004123"/>
    </source>
</evidence>
<dbReference type="AlphaFoldDB" id="A0A6A5BLK6"/>
<keyword evidence="7" id="KW-1185">Reference proteome</keyword>
<dbReference type="VEuPathDB" id="AmoebaDB:FDP41_005059"/>
<feature type="compositionally biased region" description="Low complexity" evidence="4">
    <location>
        <begin position="282"/>
        <end position="292"/>
    </location>
</feature>
<dbReference type="CDD" id="cd00009">
    <property type="entry name" value="AAA"/>
    <property type="match status" value="1"/>
</dbReference>
<comment type="caution">
    <text evidence="6">The sequence shown here is derived from an EMBL/GenBank/DDBJ whole genome shotgun (WGS) entry which is preliminary data.</text>
</comment>
<evidence type="ECO:0000313" key="6">
    <source>
        <dbReference type="EMBL" id="KAF0975732.1"/>
    </source>
</evidence>
<protein>
    <recommendedName>
        <fullName evidence="5">AAA+ ATPase domain-containing protein</fullName>
    </recommendedName>
</protein>
<proteinExistence type="inferred from homology"/>
<dbReference type="Proteomes" id="UP000444721">
    <property type="component" value="Unassembled WGS sequence"/>
</dbReference>
<reference evidence="6 7" key="1">
    <citation type="journal article" date="2019" name="Sci. Rep.">
        <title>Nanopore sequencing improves the draft genome of the human pathogenic amoeba Naegleria fowleri.</title>
        <authorList>
            <person name="Liechti N."/>
            <person name="Schurch N."/>
            <person name="Bruggmann R."/>
            <person name="Wittwer M."/>
        </authorList>
    </citation>
    <scope>NUCLEOTIDE SEQUENCE [LARGE SCALE GENOMIC DNA]</scope>
    <source>
        <strain evidence="6 7">ATCC 30894</strain>
    </source>
</reference>
<dbReference type="InterPro" id="IPR053016">
    <property type="entry name" value="CTF18-RFC_complex"/>
</dbReference>
<dbReference type="RefSeq" id="XP_044560445.1">
    <property type="nucleotide sequence ID" value="XM_044708542.1"/>
</dbReference>
<feature type="region of interest" description="Disordered" evidence="4">
    <location>
        <begin position="390"/>
        <end position="422"/>
    </location>
</feature>
<dbReference type="InterPro" id="IPR003959">
    <property type="entry name" value="ATPase_AAA_core"/>
</dbReference>
<dbReference type="SUPFAM" id="SSF52540">
    <property type="entry name" value="P-loop containing nucleoside triphosphate hydrolases"/>
    <property type="match status" value="1"/>
</dbReference>
<evidence type="ECO:0000313" key="7">
    <source>
        <dbReference type="Proteomes" id="UP000444721"/>
    </source>
</evidence>
<comment type="subcellular location">
    <subcellularLocation>
        <location evidence="1">Nucleus</location>
    </subcellularLocation>
</comment>
<dbReference type="VEuPathDB" id="AmoebaDB:NfTy_051330"/>
<dbReference type="SMART" id="SM00382">
    <property type="entry name" value="AAA"/>
    <property type="match status" value="1"/>
</dbReference>
<keyword evidence="2" id="KW-0539">Nucleus</keyword>
<accession>A0A6A5BLK6</accession>
<feature type="compositionally biased region" description="Basic residues" evidence="4">
    <location>
        <begin position="405"/>
        <end position="422"/>
    </location>
</feature>
<evidence type="ECO:0000256" key="3">
    <source>
        <dbReference type="ARBA" id="ARBA00043975"/>
    </source>
</evidence>
<name>A0A6A5BLK6_NAEFO</name>
<dbReference type="GO" id="GO:0005634">
    <property type="term" value="C:nucleus"/>
    <property type="evidence" value="ECO:0007669"/>
    <property type="project" value="UniProtKB-SubCell"/>
</dbReference>
<dbReference type="VEuPathDB" id="AmoebaDB:NF0055900"/>
<organism evidence="6 7">
    <name type="scientific">Naegleria fowleri</name>
    <name type="common">Brain eating amoeba</name>
    <dbReference type="NCBI Taxonomy" id="5763"/>
    <lineage>
        <taxon>Eukaryota</taxon>
        <taxon>Discoba</taxon>
        <taxon>Heterolobosea</taxon>
        <taxon>Tetramitia</taxon>
        <taxon>Eutetramitia</taxon>
        <taxon>Vahlkampfiidae</taxon>
        <taxon>Naegleria</taxon>
    </lineage>
</organism>
<feature type="compositionally biased region" description="Low complexity" evidence="4">
    <location>
        <begin position="393"/>
        <end position="403"/>
    </location>
</feature>
<feature type="domain" description="AAA+ ATPase" evidence="5">
    <location>
        <begin position="298"/>
        <end position="459"/>
    </location>
</feature>
<evidence type="ECO:0000256" key="4">
    <source>
        <dbReference type="SAM" id="MobiDB-lite"/>
    </source>
</evidence>
<dbReference type="InterPro" id="IPR003593">
    <property type="entry name" value="AAA+_ATPase"/>
</dbReference>
<sequence>MFKRDRSQFESSAVKKWSEEGNHQNGDDNDESNLISSTLDENIRDHAAKELKRIKFLSPPSHATMSIQDHHEFSSESSLFDGIHYEIPALDTDFITCVGSKGGDMCYLTFVEEIHEEETSNQSREFTFASKNIPAKRILKTPMSELLEDVQRMRYEEEVKKKARAQLDSSRHASTIMGDMMKDDVPESSSSSSGSNIHSKQKYELLVDKYAPTSYLDLLTDDKTNAEVLKWIKEWDPIVFPETAKMKKTNKLSTQEKPKNPLMLSFGAKSSQKTAKDEKNPSNKFNSKPSNNVTKGPDHRILLISGPPGIGKTTLAHICAKQAGYEPHEVNASDDRSKDKLIPEIQKVTQMQTVFGSKKPKLLILDEIDGVQSSENKSVISEILNMTYPKSKASSQNDNNENTNKSKKTKSGVKVEKKAKKKKDQGIMRPIICICNDHYSPGLKELRQKSKLIIFRRDDYRTDNTQRIVDRLGLILRKENHPLAHVSKHELTQFVKDSDNDIRSCLNTIQFMGFHRSNSTKELMTISKDVKSDIFDAMNLIFKTKKIDKSLISKYQENRISLFNSFSSELDKFDSILNGCFENYLSFCSGSSMNEIANLLSFLQWSDMIDVSSNRYQERSLQVYRAASLVKFFVFCKKSGFDSSNDFIQYPKQQGDAKRAFNHKQNVLKSLFLNCFVTSQSHEYANKNDSETSSCNFTTASVKDMATDIVPYLYQILDTKCLSGLNTGAALSSLAHSGMKGLKQMIKSDQERQSFEAILDICLSYGIGVKQTYVNEKYESTLDPPLDEIAFYPLNSSLNDDGGSGGGVNLKGVVLTKSRSDIASYFKKPSFNNKQPSIENGHPSSRHVLSDNFKKILSSALHFEKIERKFGKKDHKDGKASSSTTDLASLYAAQSPKQTSAQTVMEYKKRRRSQLKGTITMYLEFHDGMTNSIRRPAKTSEFL</sequence>
<dbReference type="EMBL" id="VFQX01000043">
    <property type="protein sequence ID" value="KAF0975732.1"/>
    <property type="molecule type" value="Genomic_DNA"/>
</dbReference>
<dbReference type="Gene3D" id="3.40.50.300">
    <property type="entry name" value="P-loop containing nucleotide triphosphate hydrolases"/>
    <property type="match status" value="1"/>
</dbReference>
<dbReference type="PANTHER" id="PTHR46765">
    <property type="entry name" value="P-LOOP CONTAINING NUCLEOSIDE TRIPHOSPHATE HYDROLASES SUPERFAMILY PROTEIN"/>
    <property type="match status" value="1"/>
</dbReference>
<evidence type="ECO:0000259" key="5">
    <source>
        <dbReference type="SMART" id="SM00382"/>
    </source>
</evidence>
<dbReference type="PANTHER" id="PTHR46765:SF1">
    <property type="entry name" value="P-LOOP CONTAINING NUCLEOSIDE TRIPHOSPHATE HYDROLASES SUPERFAMILY PROTEIN"/>
    <property type="match status" value="1"/>
</dbReference>
<dbReference type="GeneID" id="68112277"/>
<feature type="compositionally biased region" description="Basic and acidic residues" evidence="4">
    <location>
        <begin position="16"/>
        <end position="26"/>
    </location>
</feature>
<evidence type="ECO:0000256" key="2">
    <source>
        <dbReference type="ARBA" id="ARBA00023242"/>
    </source>
</evidence>
<dbReference type="OrthoDB" id="2195431at2759"/>
<dbReference type="GO" id="GO:0016887">
    <property type="term" value="F:ATP hydrolysis activity"/>
    <property type="evidence" value="ECO:0007669"/>
    <property type="project" value="InterPro"/>
</dbReference>
<dbReference type="InterPro" id="IPR027417">
    <property type="entry name" value="P-loop_NTPase"/>
</dbReference>
<feature type="region of interest" description="Disordered" evidence="4">
    <location>
        <begin position="1"/>
        <end position="37"/>
    </location>
</feature>
<dbReference type="Gene3D" id="1.10.8.60">
    <property type="match status" value="1"/>
</dbReference>
<gene>
    <name evidence="6" type="ORF">FDP41_005059</name>
</gene>
<dbReference type="GO" id="GO:0005524">
    <property type="term" value="F:ATP binding"/>
    <property type="evidence" value="ECO:0007669"/>
    <property type="project" value="InterPro"/>
</dbReference>
<feature type="region of interest" description="Disordered" evidence="4">
    <location>
        <begin position="249"/>
        <end position="298"/>
    </location>
</feature>